<protein>
    <submittedName>
        <fullName evidence="2">Class A beta-lactamase-related serine hydrolase</fullName>
    </submittedName>
</protein>
<dbReference type="GO" id="GO:0016787">
    <property type="term" value="F:hydrolase activity"/>
    <property type="evidence" value="ECO:0007669"/>
    <property type="project" value="UniProtKB-KW"/>
</dbReference>
<dbReference type="AlphaFoldDB" id="A0A399T2M8"/>
<dbReference type="PANTHER" id="PTHR46825">
    <property type="entry name" value="D-ALANYL-D-ALANINE-CARBOXYPEPTIDASE/ENDOPEPTIDASE AMPH"/>
    <property type="match status" value="1"/>
</dbReference>
<accession>A0A399T2M8</accession>
<dbReference type="OrthoDB" id="1522765at2"/>
<dbReference type="Proteomes" id="UP000265926">
    <property type="component" value="Unassembled WGS sequence"/>
</dbReference>
<sequence>MARKKIYFVVIVSVLLILTFTVHSFVKQPVNIKTEELEEPEPVYNPVVEIQSTLDRFDSILSENIKQSGTVGAAAVVTYKGRIALLKCYGVRKAGTKDPVDKNTIFRLASVSKSITGVLAGILDDENLVKLDDKVADYIPGFSLHDPHCAQELTVRHLLSHTTGLVPHAYDLMVEDHVPLVKIIERLPEVPLTAAPGEIYGYQNVMYSLYDPVASAKTKQSFDHLMREKVFVPFQMQDASTGFEAFKENENKAYPHQNVGNRHFKALKLNDRYYSTAPAAGVNASISDLGQLLANLTDPDSKVISDKVRETILTPLVKSPLNRGYFRSWGKGVQSKQYSIGWRIVDYKGRKVAYHGGYVSGYKAEMAYCEDEEIGIALLTNSPVSESAQNIPDFLNLIFAEKERIAMENSSAKNIDDKS</sequence>
<feature type="domain" description="Beta-lactamase-related" evidence="1">
    <location>
        <begin position="57"/>
        <end position="389"/>
    </location>
</feature>
<gene>
    <name evidence="2" type="ORF">D1614_01215</name>
</gene>
<dbReference type="InterPro" id="IPR012338">
    <property type="entry name" value="Beta-lactam/transpept-like"/>
</dbReference>
<proteinExistence type="predicted"/>
<organism evidence="2 3">
    <name type="scientific">Maribellus luteus</name>
    <dbReference type="NCBI Taxonomy" id="2305463"/>
    <lineage>
        <taxon>Bacteria</taxon>
        <taxon>Pseudomonadati</taxon>
        <taxon>Bacteroidota</taxon>
        <taxon>Bacteroidia</taxon>
        <taxon>Marinilabiliales</taxon>
        <taxon>Prolixibacteraceae</taxon>
        <taxon>Maribellus</taxon>
    </lineage>
</organism>
<evidence type="ECO:0000259" key="1">
    <source>
        <dbReference type="Pfam" id="PF00144"/>
    </source>
</evidence>
<dbReference type="InterPro" id="IPR050491">
    <property type="entry name" value="AmpC-like"/>
</dbReference>
<dbReference type="Gene3D" id="3.40.710.10">
    <property type="entry name" value="DD-peptidase/beta-lactamase superfamily"/>
    <property type="match status" value="1"/>
</dbReference>
<dbReference type="Pfam" id="PF00144">
    <property type="entry name" value="Beta-lactamase"/>
    <property type="match status" value="1"/>
</dbReference>
<reference evidence="2 3" key="1">
    <citation type="submission" date="2018-08" db="EMBL/GenBank/DDBJ databases">
        <title>Pallidiluteibacterium maritimus gen. nov., sp. nov., isolated from coastal sediment.</title>
        <authorList>
            <person name="Zhou L.Y."/>
        </authorList>
    </citation>
    <scope>NUCLEOTIDE SEQUENCE [LARGE SCALE GENOMIC DNA]</scope>
    <source>
        <strain evidence="2 3">XSD2</strain>
    </source>
</reference>
<evidence type="ECO:0000313" key="2">
    <source>
        <dbReference type="EMBL" id="RIJ50586.1"/>
    </source>
</evidence>
<keyword evidence="3" id="KW-1185">Reference proteome</keyword>
<keyword evidence="2" id="KW-0378">Hydrolase</keyword>
<dbReference type="RefSeq" id="WP_119436056.1">
    <property type="nucleotide sequence ID" value="NZ_QWGR01000001.1"/>
</dbReference>
<dbReference type="PANTHER" id="PTHR46825:SF15">
    <property type="entry name" value="BETA-LACTAMASE-RELATED DOMAIN-CONTAINING PROTEIN"/>
    <property type="match status" value="1"/>
</dbReference>
<evidence type="ECO:0000313" key="3">
    <source>
        <dbReference type="Proteomes" id="UP000265926"/>
    </source>
</evidence>
<comment type="caution">
    <text evidence="2">The sequence shown here is derived from an EMBL/GenBank/DDBJ whole genome shotgun (WGS) entry which is preliminary data.</text>
</comment>
<name>A0A399T2M8_9BACT</name>
<dbReference type="SUPFAM" id="SSF56601">
    <property type="entry name" value="beta-lactamase/transpeptidase-like"/>
    <property type="match status" value="1"/>
</dbReference>
<dbReference type="EMBL" id="QWGR01000001">
    <property type="protein sequence ID" value="RIJ50586.1"/>
    <property type="molecule type" value="Genomic_DNA"/>
</dbReference>
<dbReference type="InterPro" id="IPR001466">
    <property type="entry name" value="Beta-lactam-related"/>
</dbReference>